<evidence type="ECO:0000313" key="3">
    <source>
        <dbReference type="EMBL" id="ELQ38057.1"/>
    </source>
</evidence>
<sequence>MACSFSKHGRATNEAQDRLSAVGKRRTIVQPSFYAWDGGKTSYFISFNMSNPDEMPRRQTHFKRLIVCCDGSWMDSLGAKGAEPQSNVTRLARVVRRTCYDGTHQIVWYDAGVGTGMLKADQLTGGGLGMGLAQNVREAYNFICTNYVDGDDIILTGFSRGAFTARSVADMIATVGLLRPLGLDHFYRIFDDYKNLSSPIRMAGEFLCPEGVLKPWDLTRGEAKAKWASERKKAYKDWLVANDYTREYQAQVDAGGKAKRILVKAIGVWDTVGSLGIPPISILGLQGSAVQWKFANTRISEHVEYAFQALALDEPRDAYKPSLWEKAPENKVTYLKQVWFPGSHGDCGGGNHDQQMANITLAWMADQLSSFCGVEFNNDRLTEVFLEGLSYSTVHPFPAVTPRAVERLIPSFLPSIFSTPEKVKGPMPWANDPIYRFGTKPTARDSATCNGDSCRRKRHPPGTPKKQPQDTRWADVLYARPWALGQIHFPSRIQALIGSGFRHPGRYRQADPDTNKETDRPLTGTNERVHSSVRVRLSCGGLSMDDEGKWRCEPLVGAAGDPKAEKAMWRIERGSGIDKKERADFRVRELDTPGYPADELYDVQEGDGNFVWVFNPSMVLSKGTPLQLPTVPVLPEEPLSGYWERHLLWLTNNNVDVWRFAEKNLPV</sequence>
<feature type="domain" description="T6SS Phospholipase effector Tle1-like catalytic" evidence="2">
    <location>
        <begin position="63"/>
        <end position="367"/>
    </location>
</feature>
<reference evidence="3" key="1">
    <citation type="journal article" date="2012" name="PLoS Genet.">
        <title>Comparative analysis of the genomes of two field isolates of the rice blast fungus Magnaporthe oryzae.</title>
        <authorList>
            <person name="Xue M."/>
            <person name="Yang J."/>
            <person name="Li Z."/>
            <person name="Hu S."/>
            <person name="Yao N."/>
            <person name="Dean R.A."/>
            <person name="Zhao W."/>
            <person name="Shen M."/>
            <person name="Zhang H."/>
            <person name="Li C."/>
            <person name="Liu L."/>
            <person name="Cao L."/>
            <person name="Xu X."/>
            <person name="Xing Y."/>
            <person name="Hsiang T."/>
            <person name="Zhang Z."/>
            <person name="Xu J.R."/>
            <person name="Peng Y.L."/>
        </authorList>
    </citation>
    <scope>NUCLEOTIDE SEQUENCE</scope>
    <source>
        <strain evidence="3">Y34</strain>
    </source>
</reference>
<proteinExistence type="predicted"/>
<dbReference type="PANTHER" id="PTHR33840:SF1">
    <property type="entry name" value="TLE1 PHOSPHOLIPASE DOMAIN-CONTAINING PROTEIN"/>
    <property type="match status" value="1"/>
</dbReference>
<protein>
    <recommendedName>
        <fullName evidence="2">T6SS Phospholipase effector Tle1-like catalytic domain-containing protein</fullName>
    </recommendedName>
</protein>
<feature type="compositionally biased region" description="Basic and acidic residues" evidence="1">
    <location>
        <begin position="508"/>
        <end position="520"/>
    </location>
</feature>
<evidence type="ECO:0000256" key="1">
    <source>
        <dbReference type="SAM" id="MobiDB-lite"/>
    </source>
</evidence>
<dbReference type="EMBL" id="JH793052">
    <property type="protein sequence ID" value="ELQ38057.1"/>
    <property type="molecule type" value="Genomic_DNA"/>
</dbReference>
<dbReference type="Proteomes" id="UP000011086">
    <property type="component" value="Unassembled WGS sequence"/>
</dbReference>
<dbReference type="Pfam" id="PF09994">
    <property type="entry name" value="T6SS_Tle1-like_cat"/>
    <property type="match status" value="1"/>
</dbReference>
<dbReference type="InterPro" id="IPR018712">
    <property type="entry name" value="Tle1-like_cat"/>
</dbReference>
<accession>A0AA97PKJ2</accession>
<dbReference type="InterPro" id="IPR029058">
    <property type="entry name" value="AB_hydrolase_fold"/>
</dbReference>
<dbReference type="SUPFAM" id="SSF53474">
    <property type="entry name" value="alpha/beta-Hydrolases"/>
    <property type="match status" value="1"/>
</dbReference>
<dbReference type="PANTHER" id="PTHR33840">
    <property type="match status" value="1"/>
</dbReference>
<evidence type="ECO:0000259" key="2">
    <source>
        <dbReference type="Pfam" id="PF09994"/>
    </source>
</evidence>
<dbReference type="AlphaFoldDB" id="A0AA97PKJ2"/>
<organism evidence="3">
    <name type="scientific">Pyricularia oryzae (strain Y34)</name>
    <name type="common">Rice blast fungus</name>
    <name type="synonym">Magnaporthe oryzae</name>
    <dbReference type="NCBI Taxonomy" id="1143189"/>
    <lineage>
        <taxon>Eukaryota</taxon>
        <taxon>Fungi</taxon>
        <taxon>Dikarya</taxon>
        <taxon>Ascomycota</taxon>
        <taxon>Pezizomycotina</taxon>
        <taxon>Sordariomycetes</taxon>
        <taxon>Sordariomycetidae</taxon>
        <taxon>Magnaporthales</taxon>
        <taxon>Pyriculariaceae</taxon>
        <taxon>Pyricularia</taxon>
    </lineage>
</organism>
<name>A0AA97PKJ2_PYRO3</name>
<feature type="region of interest" description="Disordered" evidence="1">
    <location>
        <begin position="504"/>
        <end position="524"/>
    </location>
</feature>
<gene>
    <name evidence="3" type="ORF">OOU_Y34scaffold00552g11</name>
</gene>
<feature type="region of interest" description="Disordered" evidence="1">
    <location>
        <begin position="440"/>
        <end position="472"/>
    </location>
</feature>